<feature type="transmembrane region" description="Helical" evidence="1">
    <location>
        <begin position="174"/>
        <end position="194"/>
    </location>
</feature>
<gene>
    <name evidence="2" type="ORF">SZN_30062</name>
</gene>
<dbReference type="EMBL" id="AGBF01000175">
    <property type="protein sequence ID" value="EGX55991.1"/>
    <property type="molecule type" value="Genomic_DNA"/>
</dbReference>
<feature type="transmembrane region" description="Helical" evidence="1">
    <location>
        <begin position="77"/>
        <end position="95"/>
    </location>
</feature>
<keyword evidence="1" id="KW-0472">Membrane</keyword>
<feature type="transmembrane region" description="Helical" evidence="1">
    <location>
        <begin position="37"/>
        <end position="57"/>
    </location>
</feature>
<feature type="transmembrane region" description="Helical" evidence="1">
    <location>
        <begin position="107"/>
        <end position="126"/>
    </location>
</feature>
<comment type="caution">
    <text evidence="2">The sequence shown here is derived from an EMBL/GenBank/DDBJ whole genome shotgun (WGS) entry which is preliminary data.</text>
</comment>
<sequence>MTLYALAYAVAAALACWESGGLKNARVWALAPARSRYRIAANVLIPVVLLSWLVLILPPAISLVRSGTFPTLDSLRLPAAAMLISVAHAVLGFAVGCRLPRVIATPILAVTVWITVAFTRAVQPYWPRHVSGQFGTYGFGEVPDLITVAVPVMLAGGIALGLMALWLPRGWVALRVALACTVGVSGALGAYRVAADWSAAPPLSTGNVAMVCTGSAPRMCVPDFNARYLPKVQRDTAKALTVLRDAGATRARPGMITDGYVDGRFQRPSTDEVWRMILTRPVQRGDAVYQVVVKSLKFQCKQVDVRTARAAWLWAAVRTGQEGAYRMRREQEGVDPVARQVEKQVRADVERVLAQPKTAQTRWIDQTLRTCKASAR</sequence>
<dbReference type="PATRIC" id="fig|700597.3.peg.5895"/>
<dbReference type="Proteomes" id="UP000004217">
    <property type="component" value="Unassembled WGS sequence"/>
</dbReference>
<keyword evidence="1" id="KW-1133">Transmembrane helix</keyword>
<proteinExistence type="predicted"/>
<protein>
    <submittedName>
        <fullName evidence="2">Uncharacterized protein</fullName>
    </submittedName>
</protein>
<evidence type="ECO:0000256" key="1">
    <source>
        <dbReference type="SAM" id="Phobius"/>
    </source>
</evidence>
<organism evidence="2 3">
    <name type="scientific">Streptomyces zinciresistens K42</name>
    <dbReference type="NCBI Taxonomy" id="700597"/>
    <lineage>
        <taxon>Bacteria</taxon>
        <taxon>Bacillati</taxon>
        <taxon>Actinomycetota</taxon>
        <taxon>Actinomycetes</taxon>
        <taxon>Kitasatosporales</taxon>
        <taxon>Streptomycetaceae</taxon>
        <taxon>Streptomyces</taxon>
    </lineage>
</organism>
<dbReference type="AlphaFoldDB" id="G2GKG9"/>
<reference evidence="2 3" key="1">
    <citation type="submission" date="2011-08" db="EMBL/GenBank/DDBJ databases">
        <authorList>
            <person name="Lin Y."/>
            <person name="Hao X."/>
            <person name="Johnstone L."/>
            <person name="Miller S.J."/>
            <person name="Wei G."/>
            <person name="Rensing C."/>
        </authorList>
    </citation>
    <scope>NUCLEOTIDE SEQUENCE [LARGE SCALE GENOMIC DNA]</scope>
    <source>
        <strain evidence="2 3">K42</strain>
    </source>
</reference>
<keyword evidence="3" id="KW-1185">Reference proteome</keyword>
<evidence type="ECO:0000313" key="2">
    <source>
        <dbReference type="EMBL" id="EGX55991.1"/>
    </source>
</evidence>
<keyword evidence="1" id="KW-0812">Transmembrane</keyword>
<evidence type="ECO:0000313" key="3">
    <source>
        <dbReference type="Proteomes" id="UP000004217"/>
    </source>
</evidence>
<feature type="transmembrane region" description="Helical" evidence="1">
    <location>
        <begin position="146"/>
        <end position="167"/>
    </location>
</feature>
<accession>G2GKG9</accession>
<name>G2GKG9_9ACTN</name>
<feature type="transmembrane region" description="Helical" evidence="1">
    <location>
        <begin position="6"/>
        <end position="25"/>
    </location>
</feature>